<evidence type="ECO:0000313" key="2">
    <source>
        <dbReference type="EMBL" id="ADY82780.1"/>
    </source>
</evidence>
<dbReference type="PATRIC" id="fig|871585.3.peg.2196"/>
<accession>F0KMI5</accession>
<protein>
    <recommendedName>
        <fullName evidence="1">ATPase AAA-type core domain-containing protein</fullName>
    </recommendedName>
</protein>
<reference evidence="2 3" key="2">
    <citation type="journal article" date="2011" name="J. Bacteriol.">
        <title>Genome sequence of Acinetobacter calcoaceticus PHEA-2, isolated from industry wastewater.</title>
        <authorList>
            <person name="Zhan Y."/>
            <person name="Yan Y."/>
            <person name="Zhang W."/>
            <person name="Yu H."/>
            <person name="Chen M."/>
            <person name="Lu W."/>
            <person name="Ping S."/>
            <person name="Peng Z."/>
            <person name="Yuan M."/>
            <person name="Zhou Z."/>
            <person name="Elmerich C."/>
            <person name="Lin M."/>
        </authorList>
    </citation>
    <scope>NUCLEOTIDE SEQUENCE [LARGE SCALE GENOMIC DNA]</scope>
    <source>
        <strain evidence="2 3">PHEA-2</strain>
    </source>
</reference>
<feature type="domain" description="ATPase AAA-type core" evidence="1">
    <location>
        <begin position="22"/>
        <end position="375"/>
    </location>
</feature>
<dbReference type="HOGENOM" id="CLU_033429_0_1_6"/>
<dbReference type="AlphaFoldDB" id="F0KMI5"/>
<name>F0KMI5_ACIP2</name>
<reference key="1">
    <citation type="submission" date="2010-08" db="EMBL/GenBank/DDBJ databases">
        <title>The genome sequence of a nonpathogenic wastewater-adapted bacterium Acinetobacter calcoaceticus PHEA-2 and comparative genomics insights into environmental adaptation.</title>
        <authorList>
            <person name="Zhan Y."/>
            <person name="Yan Y."/>
            <person name="Zhang W."/>
            <person name="Chen M."/>
            <person name="Ping S."/>
            <person name="Lu W."/>
            <person name="Lin M."/>
        </authorList>
    </citation>
    <scope>NUCLEOTIDE SEQUENCE</scope>
    <source>
        <strain>PHEA-2</strain>
    </source>
</reference>
<dbReference type="InterPro" id="IPR027417">
    <property type="entry name" value="P-loop_NTPase"/>
</dbReference>
<dbReference type="STRING" id="871585.BDGL_002194"/>
<dbReference type="GO" id="GO:0005524">
    <property type="term" value="F:ATP binding"/>
    <property type="evidence" value="ECO:0007669"/>
    <property type="project" value="InterPro"/>
</dbReference>
<evidence type="ECO:0000313" key="3">
    <source>
        <dbReference type="Proteomes" id="UP000007477"/>
    </source>
</evidence>
<dbReference type="PANTHER" id="PTHR43581">
    <property type="entry name" value="ATP/GTP PHOSPHATASE"/>
    <property type="match status" value="1"/>
</dbReference>
<organism evidence="2 3">
    <name type="scientific">Acinetobacter pittii (strain PHEA-2)</name>
    <dbReference type="NCBI Taxonomy" id="871585"/>
    <lineage>
        <taxon>Bacteria</taxon>
        <taxon>Pseudomonadati</taxon>
        <taxon>Pseudomonadota</taxon>
        <taxon>Gammaproteobacteria</taxon>
        <taxon>Moraxellales</taxon>
        <taxon>Moraxellaceae</taxon>
        <taxon>Acinetobacter</taxon>
        <taxon>Acinetobacter calcoaceticus/baumannii complex</taxon>
    </lineage>
</organism>
<dbReference type="GO" id="GO:0016887">
    <property type="term" value="F:ATP hydrolysis activity"/>
    <property type="evidence" value="ECO:0007669"/>
    <property type="project" value="InterPro"/>
</dbReference>
<dbReference type="SUPFAM" id="SSF52540">
    <property type="entry name" value="P-loop containing nucleoside triphosphate hydrolases"/>
    <property type="match status" value="1"/>
</dbReference>
<dbReference type="GeneID" id="11636717"/>
<dbReference type="Pfam" id="PF13304">
    <property type="entry name" value="AAA_21"/>
    <property type="match status" value="1"/>
</dbReference>
<dbReference type="RefSeq" id="YP_004996462.1">
    <property type="nucleotide sequence ID" value="NC_016603.1"/>
</dbReference>
<dbReference type="Proteomes" id="UP000007477">
    <property type="component" value="Chromosome"/>
</dbReference>
<dbReference type="KEGG" id="acc:BDGL_002194"/>
<dbReference type="RefSeq" id="WP_014207501.1">
    <property type="nucleotide sequence ID" value="NC_016603.1"/>
</dbReference>
<dbReference type="PANTHER" id="PTHR43581:SF4">
    <property type="entry name" value="ATP_GTP PHOSPHATASE"/>
    <property type="match status" value="1"/>
</dbReference>
<dbReference type="Gene3D" id="3.40.50.300">
    <property type="entry name" value="P-loop containing nucleotide triphosphate hydrolases"/>
    <property type="match status" value="1"/>
</dbReference>
<dbReference type="eggNOG" id="COG3950">
    <property type="taxonomic scope" value="Bacteria"/>
</dbReference>
<proteinExistence type="predicted"/>
<dbReference type="InterPro" id="IPR003959">
    <property type="entry name" value="ATPase_AAA_core"/>
</dbReference>
<dbReference type="OrthoDB" id="9815944at2"/>
<gene>
    <name evidence="2" type="ordered locus">BDGL_002194</name>
</gene>
<dbReference type="InterPro" id="IPR051396">
    <property type="entry name" value="Bact_Antivir_Def_Nuclease"/>
</dbReference>
<evidence type="ECO:0000259" key="1">
    <source>
        <dbReference type="Pfam" id="PF13304"/>
    </source>
</evidence>
<keyword evidence="3" id="KW-1185">Reference proteome</keyword>
<sequence>MSKINFLYFKSKKIELKERNLIITGKNGSGKTRFLRQLEDNLINNLNFKYQDLERENLLKEIKYGIDNFSKSLNFKNEEIKFYYDLKNKNFSEDEFKKNLFQLYSILLKKDAKFRIDTQNYITNTSEDIKNSHRKEINPNKISEEYYYYNNPEYIIDFMNRITISIDQYIKISKSFRISPNNFSKDKIFVFDASRVENNRFVKKVFRDYEYYKKDNNKNNMEEALEAYLILNKFKLISITEQQEAIEKVSKEIKKLGNWFNKVESDLKFILENPNIRISFNHQSDQVLLVDSQKNSFFSFDSLSSGFKAIFNIYANLLMRAQIQNLAPENLAGIAIIDEIDVHLHISLQKKVLPFLIKAFPKIQFIVSTHSPFVITSTDNDTVVYDISSDEFFEEDLSLYSHESIIKELFHVQDENENLVTLSNQLIGFIKSETQIYDLDSIQILLNEVNKSFDKLSVELQLQYMVAKNKLAKLKHEGN</sequence>
<dbReference type="EMBL" id="CP002177">
    <property type="protein sequence ID" value="ADY82780.1"/>
    <property type="molecule type" value="Genomic_DNA"/>
</dbReference>